<proteinExistence type="predicted"/>
<dbReference type="PANTHER" id="PTHR31238">
    <property type="entry name" value="GERMIN-LIKE PROTEIN SUBFAMILY 3 MEMBER 3"/>
    <property type="match status" value="1"/>
</dbReference>
<evidence type="ECO:0000313" key="2">
    <source>
        <dbReference type="Proteomes" id="UP000243975"/>
    </source>
</evidence>
<protein>
    <submittedName>
        <fullName evidence="1">RmlC-like jelly roll fold</fullName>
    </submittedName>
</protein>
<name>A0A103Y424_CYNCS</name>
<gene>
    <name evidence="1" type="ORF">Ccrd_019565</name>
</gene>
<evidence type="ECO:0000313" key="1">
    <source>
        <dbReference type="EMBL" id="KVI02149.1"/>
    </source>
</evidence>
<sequence>MCYPIPLRDFCVAAPNRRVFVNGELCKDLKLVQADDFFFSGLHLMGDTSNTVGSNVTVVTAILKSVLSHLTLKTLSSPKDFKRMMIPFSHKA</sequence>
<accession>A0A103Y424</accession>
<dbReference type="InterPro" id="IPR014710">
    <property type="entry name" value="RmlC-like_jellyroll"/>
</dbReference>
<dbReference type="AlphaFoldDB" id="A0A103Y424"/>
<dbReference type="Gramene" id="KVI02149">
    <property type="protein sequence ID" value="KVI02149"/>
    <property type="gene ID" value="Ccrd_019565"/>
</dbReference>
<dbReference type="Gene3D" id="2.60.120.10">
    <property type="entry name" value="Jelly Rolls"/>
    <property type="match status" value="1"/>
</dbReference>
<reference evidence="1 2" key="1">
    <citation type="journal article" date="2016" name="Sci. Rep.">
        <title>The genome sequence of the outbreeding globe artichoke constructed de novo incorporating a phase-aware low-pass sequencing strategy of F1 progeny.</title>
        <authorList>
            <person name="Scaglione D."/>
            <person name="Reyes-Chin-Wo S."/>
            <person name="Acquadro A."/>
            <person name="Froenicke L."/>
            <person name="Portis E."/>
            <person name="Beitel C."/>
            <person name="Tirone M."/>
            <person name="Mauro R."/>
            <person name="Lo Monaco A."/>
            <person name="Mauromicale G."/>
            <person name="Faccioli P."/>
            <person name="Cattivelli L."/>
            <person name="Rieseberg L."/>
            <person name="Michelmore R."/>
            <person name="Lanteri S."/>
        </authorList>
    </citation>
    <scope>NUCLEOTIDE SEQUENCE [LARGE SCALE GENOMIC DNA]</scope>
    <source>
        <strain evidence="1">2C</strain>
    </source>
</reference>
<keyword evidence="2" id="KW-1185">Reference proteome</keyword>
<dbReference type="STRING" id="59895.A0A103Y424"/>
<dbReference type="EMBL" id="LEKV01002662">
    <property type="protein sequence ID" value="KVI02149.1"/>
    <property type="molecule type" value="Genomic_DNA"/>
</dbReference>
<comment type="caution">
    <text evidence="1">The sequence shown here is derived from an EMBL/GenBank/DDBJ whole genome shotgun (WGS) entry which is preliminary data.</text>
</comment>
<dbReference type="Proteomes" id="UP000243975">
    <property type="component" value="Unassembled WGS sequence"/>
</dbReference>
<organism evidence="1 2">
    <name type="scientific">Cynara cardunculus var. scolymus</name>
    <name type="common">Globe artichoke</name>
    <name type="synonym">Cynara scolymus</name>
    <dbReference type="NCBI Taxonomy" id="59895"/>
    <lineage>
        <taxon>Eukaryota</taxon>
        <taxon>Viridiplantae</taxon>
        <taxon>Streptophyta</taxon>
        <taxon>Embryophyta</taxon>
        <taxon>Tracheophyta</taxon>
        <taxon>Spermatophyta</taxon>
        <taxon>Magnoliopsida</taxon>
        <taxon>eudicotyledons</taxon>
        <taxon>Gunneridae</taxon>
        <taxon>Pentapetalae</taxon>
        <taxon>asterids</taxon>
        <taxon>campanulids</taxon>
        <taxon>Asterales</taxon>
        <taxon>Asteraceae</taxon>
        <taxon>Carduoideae</taxon>
        <taxon>Cardueae</taxon>
        <taxon>Carduinae</taxon>
        <taxon>Cynara</taxon>
    </lineage>
</organism>